<evidence type="ECO:0000313" key="1">
    <source>
        <dbReference type="EMBL" id="EPS72383.1"/>
    </source>
</evidence>
<dbReference type="AlphaFoldDB" id="S8E959"/>
<protein>
    <submittedName>
        <fullName evidence="1">Uncharacterized protein</fullName>
    </submittedName>
</protein>
<accession>S8E959</accession>
<reference evidence="1 2" key="1">
    <citation type="journal article" date="2013" name="BMC Genomics">
        <title>The miniature genome of a carnivorous plant Genlisea aurea contains a low number of genes and short non-coding sequences.</title>
        <authorList>
            <person name="Leushkin E.V."/>
            <person name="Sutormin R.A."/>
            <person name="Nabieva E.R."/>
            <person name="Penin A.A."/>
            <person name="Kondrashov A.S."/>
            <person name="Logacheva M.D."/>
        </authorList>
    </citation>
    <scope>NUCLEOTIDE SEQUENCE [LARGE SCALE GENOMIC DNA]</scope>
</reference>
<dbReference type="EMBL" id="AUSU01000855">
    <property type="protein sequence ID" value="EPS72383.1"/>
    <property type="molecule type" value="Genomic_DNA"/>
</dbReference>
<sequence>MENSSGGSDGGGVFPTGLSLSNTIHSDVAPSLPLPALPVFCGALHQELRLFDDGAGGSARLNSISGDISGNVAELLRHADVSYL</sequence>
<gene>
    <name evidence="1" type="ORF">M569_02376</name>
</gene>
<dbReference type="Proteomes" id="UP000015453">
    <property type="component" value="Unassembled WGS sequence"/>
</dbReference>
<name>S8E959_9LAMI</name>
<dbReference type="OrthoDB" id="418242at2759"/>
<proteinExistence type="predicted"/>
<evidence type="ECO:0000313" key="2">
    <source>
        <dbReference type="Proteomes" id="UP000015453"/>
    </source>
</evidence>
<keyword evidence="2" id="KW-1185">Reference proteome</keyword>
<comment type="caution">
    <text evidence="1">The sequence shown here is derived from an EMBL/GenBank/DDBJ whole genome shotgun (WGS) entry which is preliminary data.</text>
</comment>
<organism evidence="1 2">
    <name type="scientific">Genlisea aurea</name>
    <dbReference type="NCBI Taxonomy" id="192259"/>
    <lineage>
        <taxon>Eukaryota</taxon>
        <taxon>Viridiplantae</taxon>
        <taxon>Streptophyta</taxon>
        <taxon>Embryophyta</taxon>
        <taxon>Tracheophyta</taxon>
        <taxon>Spermatophyta</taxon>
        <taxon>Magnoliopsida</taxon>
        <taxon>eudicotyledons</taxon>
        <taxon>Gunneridae</taxon>
        <taxon>Pentapetalae</taxon>
        <taxon>asterids</taxon>
        <taxon>lamiids</taxon>
        <taxon>Lamiales</taxon>
        <taxon>Lentibulariaceae</taxon>
        <taxon>Genlisea</taxon>
    </lineage>
</organism>